<dbReference type="PANTHER" id="PTHR42834">
    <property type="entry name" value="ENDONUCLEASE/EXONUCLEASE/PHOSPHATASE FAMILY PROTEIN (AFU_ORTHOLOGUE AFUA_3G09210)"/>
    <property type="match status" value="1"/>
</dbReference>
<dbReference type="PROSITE" id="PS00330">
    <property type="entry name" value="HEMOLYSIN_CALCIUM"/>
    <property type="match status" value="2"/>
</dbReference>
<evidence type="ECO:0000313" key="7">
    <source>
        <dbReference type="EMBL" id="MBE9079396.1"/>
    </source>
</evidence>
<proteinExistence type="predicted"/>
<keyword evidence="7" id="KW-0378">Hydrolase</keyword>
<dbReference type="RefSeq" id="WP_193910313.1">
    <property type="nucleotide sequence ID" value="NZ_JADEXG010000055.1"/>
</dbReference>
<evidence type="ECO:0000256" key="5">
    <source>
        <dbReference type="ARBA" id="ARBA00023136"/>
    </source>
</evidence>
<dbReference type="PANTHER" id="PTHR42834:SF1">
    <property type="entry name" value="ENDONUCLEASE_EXONUCLEASE_PHOSPHATASE FAMILY PROTEIN (AFU_ORTHOLOGUE AFUA_3G09210)"/>
    <property type="match status" value="1"/>
</dbReference>
<dbReference type="InterPro" id="IPR047971">
    <property type="entry name" value="ExeM-like"/>
</dbReference>
<reference evidence="7" key="1">
    <citation type="submission" date="2020-10" db="EMBL/GenBank/DDBJ databases">
        <authorList>
            <person name="Castelo-Branco R."/>
            <person name="Eusebio N."/>
            <person name="Adriana R."/>
            <person name="Vieira A."/>
            <person name="Brugerolle De Fraissinette N."/>
            <person name="Rezende De Castro R."/>
            <person name="Schneider M.P."/>
            <person name="Vasconcelos V."/>
            <person name="Leao P.N."/>
        </authorList>
    </citation>
    <scope>NUCLEOTIDE SEQUENCE</scope>
    <source>
        <strain evidence="7">LEGE 07310</strain>
    </source>
</reference>
<dbReference type="Gene3D" id="2.150.10.10">
    <property type="entry name" value="Serralysin-like metalloprotease, C-terminal"/>
    <property type="match status" value="1"/>
</dbReference>
<dbReference type="Gene3D" id="3.60.10.10">
    <property type="entry name" value="Endonuclease/exonuclease/phosphatase"/>
    <property type="match status" value="1"/>
</dbReference>
<dbReference type="GO" id="GO:0005576">
    <property type="term" value="C:extracellular region"/>
    <property type="evidence" value="ECO:0007669"/>
    <property type="project" value="InterPro"/>
</dbReference>
<dbReference type="SUPFAM" id="SSF56219">
    <property type="entry name" value="DNase I-like"/>
    <property type="match status" value="1"/>
</dbReference>
<dbReference type="SUPFAM" id="SSF51120">
    <property type="entry name" value="beta-Roll"/>
    <property type="match status" value="1"/>
</dbReference>
<dbReference type="Pfam" id="PF00353">
    <property type="entry name" value="HemolysinCabind"/>
    <property type="match status" value="1"/>
</dbReference>
<comment type="caution">
    <text evidence="7">The sequence shown here is derived from an EMBL/GenBank/DDBJ whole genome shotgun (WGS) entry which is preliminary data.</text>
</comment>
<dbReference type="NCBIfam" id="NF033681">
    <property type="entry name" value="ExeM_NucH_DNase"/>
    <property type="match status" value="1"/>
</dbReference>
<dbReference type="GO" id="GO:0016020">
    <property type="term" value="C:membrane"/>
    <property type="evidence" value="ECO:0007669"/>
    <property type="project" value="UniProtKB-SubCell"/>
</dbReference>
<dbReference type="InterPro" id="IPR005135">
    <property type="entry name" value="Endo/exonuclease/phosphatase"/>
</dbReference>
<sequence length="938" mass="98435">MPTSAFQESFDDDNQFAVSTSFFSDGSGDYFTLTDGSNIGSFVELSGFDGPFLAAQDLDGEGGPATVELLWSDLDISGQSNLEFSGLFAEDDASDGNEDWDAADFVKFEYAIDGGAFQDLLAFENDGSTFNSAPSQDTDFDGVGDGAVLTSTAQEFKAAIAGTGSLLDLRLTIALDSGDEDIAIDSLRIAQAVTIADNDAPLTLIHEIQGSGTVSPIEGSSVLIEGIVVGDFQGDNGLNGFFVQEEDADADTNAATSEGIFVFDKDFGVDVSVGDKVQVAGTVDEFFELTELTDVTKVSVLSVDEALPTAATVSFPIASLDELEAVEGMRITIPDTLFVTEYFNLDRFGEVRLASDAPSNAPGTDGRLDQYTQFNDPSVTGFAEYQEALATRQIVLDDGSRVQNPDTLIFGRGGEPLSSSNTLRGGDTVENLTGVLSFSFGDYRIQTNEGVDFQPTNPRPATPDDVGGSLKVVSFNVLNFFTTLDVEGNPGSGPNNLEPRGADSQAEFDRQLQKLTTAILDIDADVLGLVELENEFTDVNGDGQFAIDTLVNALNAEAGAGTYAYVDPGTSFVDTGDAISVGAIYKTSAVKIAEGTTVEILTDADLSALGLEGPVFDGPSTNRAPLAVTFEELSSGEKFTLAVNHYKSKGSLSPGEGNEDIGDGQGRNNAIRLKASQAVNAWLGSDPTGSGDEDFLIVGDLNAYAQEDPVTFLENSGYTNLAEQFIGSDAYSFVFDGQLGTLDYALANPALLSQVTGVTEWHVNADEPDALDYNLDFGRDPSLFDGTIPYRNSDHDPLIVGLNLASSAPGGVINGGNGKDTIEGTEGDDILSGGNGKDSVFGFAGDDILNGGNGKDLLFGGDGDDLLNGGRGKDLILGGGGQDTAQYEGLQTDYTFMGTVDSFTVQGPGTGKNSLFSIEFLQFLGSDLLVAVADLFAS</sequence>
<keyword evidence="4" id="KW-0843">Virulence</keyword>
<dbReference type="PRINTS" id="PR00313">
    <property type="entry name" value="CABNDNGRPT"/>
</dbReference>
<accession>A0A8J7ARS6</accession>
<dbReference type="InterPro" id="IPR036691">
    <property type="entry name" value="Endo/exonu/phosph_ase_sf"/>
</dbReference>
<keyword evidence="2" id="KW-0800">Toxin</keyword>
<keyword evidence="3" id="KW-0677">Repeat</keyword>
<keyword evidence="8" id="KW-1185">Reference proteome</keyword>
<dbReference type="InterPro" id="IPR003995">
    <property type="entry name" value="RTX_toxin_determinant-A"/>
</dbReference>
<name>A0A8J7ARS6_9CYAN</name>
<dbReference type="GO" id="GO:0005509">
    <property type="term" value="F:calcium ion binding"/>
    <property type="evidence" value="ECO:0007669"/>
    <property type="project" value="InterPro"/>
</dbReference>
<keyword evidence="7" id="KW-0255">Endonuclease</keyword>
<dbReference type="AlphaFoldDB" id="A0A8J7ARS6"/>
<gene>
    <name evidence="7" type="ORF">IQ241_19195</name>
</gene>
<keyword evidence="5" id="KW-0472">Membrane</keyword>
<dbReference type="PRINTS" id="PR01488">
    <property type="entry name" value="RTXTOXINA"/>
</dbReference>
<dbReference type="InterPro" id="IPR011049">
    <property type="entry name" value="Serralysin-like_metalloprot_C"/>
</dbReference>
<evidence type="ECO:0000256" key="4">
    <source>
        <dbReference type="ARBA" id="ARBA00023026"/>
    </source>
</evidence>
<evidence type="ECO:0000313" key="8">
    <source>
        <dbReference type="Proteomes" id="UP000636505"/>
    </source>
</evidence>
<feature type="domain" description="Endonuclease/exonuclease/phosphatase" evidence="6">
    <location>
        <begin position="474"/>
        <end position="760"/>
    </location>
</feature>
<dbReference type="CDD" id="cd10283">
    <property type="entry name" value="MnuA_DNase1-like"/>
    <property type="match status" value="1"/>
</dbReference>
<dbReference type="GO" id="GO:0090729">
    <property type="term" value="F:toxin activity"/>
    <property type="evidence" value="ECO:0007669"/>
    <property type="project" value="UniProtKB-KW"/>
</dbReference>
<evidence type="ECO:0000256" key="2">
    <source>
        <dbReference type="ARBA" id="ARBA00022656"/>
    </source>
</evidence>
<evidence type="ECO:0000256" key="3">
    <source>
        <dbReference type="ARBA" id="ARBA00022737"/>
    </source>
</evidence>
<dbReference type="CDD" id="cd04486">
    <property type="entry name" value="YhcR_OBF_like"/>
    <property type="match status" value="1"/>
</dbReference>
<dbReference type="Pfam" id="PF03372">
    <property type="entry name" value="Exo_endo_phos"/>
    <property type="match status" value="1"/>
</dbReference>
<dbReference type="InterPro" id="IPR018511">
    <property type="entry name" value="Hemolysin-typ_Ca-bd_CS"/>
</dbReference>
<dbReference type="InterPro" id="IPR001343">
    <property type="entry name" value="Hemolysn_Ca-bd"/>
</dbReference>
<comment type="subcellular location">
    <subcellularLocation>
        <location evidence="1">Membrane</location>
    </subcellularLocation>
</comment>
<evidence type="ECO:0000256" key="1">
    <source>
        <dbReference type="ARBA" id="ARBA00004370"/>
    </source>
</evidence>
<protein>
    <submittedName>
        <fullName evidence="7">ExeM/NucH family extracellular endonuclease</fullName>
    </submittedName>
</protein>
<dbReference type="EMBL" id="JADEXG010000055">
    <property type="protein sequence ID" value="MBE9079396.1"/>
    <property type="molecule type" value="Genomic_DNA"/>
</dbReference>
<evidence type="ECO:0000259" key="6">
    <source>
        <dbReference type="Pfam" id="PF03372"/>
    </source>
</evidence>
<dbReference type="GO" id="GO:0004519">
    <property type="term" value="F:endonuclease activity"/>
    <property type="evidence" value="ECO:0007669"/>
    <property type="project" value="UniProtKB-KW"/>
</dbReference>
<dbReference type="Proteomes" id="UP000636505">
    <property type="component" value="Unassembled WGS sequence"/>
</dbReference>
<organism evidence="7 8">
    <name type="scientific">Vasconcelosia minhoensis LEGE 07310</name>
    <dbReference type="NCBI Taxonomy" id="915328"/>
    <lineage>
        <taxon>Bacteria</taxon>
        <taxon>Bacillati</taxon>
        <taxon>Cyanobacteriota</taxon>
        <taxon>Cyanophyceae</taxon>
        <taxon>Nodosilineales</taxon>
        <taxon>Cymatolegaceae</taxon>
        <taxon>Vasconcelosia</taxon>
        <taxon>Vasconcelosia minhoensis</taxon>
    </lineage>
</organism>
<keyword evidence="7" id="KW-0540">Nuclease</keyword>